<reference evidence="1" key="1">
    <citation type="journal article" date="2023" name="G3 (Bethesda)">
        <title>Whole genome assemblies of Zophobas morio and Tenebrio molitor.</title>
        <authorList>
            <person name="Kaur S."/>
            <person name="Stinson S.A."/>
            <person name="diCenzo G.C."/>
        </authorList>
    </citation>
    <scope>NUCLEOTIDE SEQUENCE</scope>
    <source>
        <strain evidence="1">QUZm001</strain>
    </source>
</reference>
<proteinExistence type="predicted"/>
<evidence type="ECO:0000313" key="1">
    <source>
        <dbReference type="EMBL" id="KAJ3648783.1"/>
    </source>
</evidence>
<dbReference type="Proteomes" id="UP001168821">
    <property type="component" value="Unassembled WGS sequence"/>
</dbReference>
<gene>
    <name evidence="1" type="ORF">Zmor_020559</name>
</gene>
<evidence type="ECO:0000313" key="2">
    <source>
        <dbReference type="Proteomes" id="UP001168821"/>
    </source>
</evidence>
<dbReference type="EMBL" id="JALNTZ010000006">
    <property type="protein sequence ID" value="KAJ3648783.1"/>
    <property type="molecule type" value="Genomic_DNA"/>
</dbReference>
<sequence>MLETTIEQLRSIQRDFISIQEATNTFLRWAKLELESKDIDADIQEHFTNVRRRYEKKFYEEKSVDEQPQSPEERFKISTFNVLMDIAVEAMNNRFLNNMDICKDMAILDPNNFEEICNKKSLPDNCMKYLSAKIIKYNSTATSSQFKEELLSFASNWEKLKLTLEDTYKTNYDLDLHSGGW</sequence>
<protein>
    <submittedName>
        <fullName evidence="1">Uncharacterized protein</fullName>
    </submittedName>
</protein>
<name>A0AA38I3T9_9CUCU</name>
<dbReference type="AlphaFoldDB" id="A0AA38I3T9"/>
<keyword evidence="2" id="KW-1185">Reference proteome</keyword>
<accession>A0AA38I3T9</accession>
<organism evidence="1 2">
    <name type="scientific">Zophobas morio</name>
    <dbReference type="NCBI Taxonomy" id="2755281"/>
    <lineage>
        <taxon>Eukaryota</taxon>
        <taxon>Metazoa</taxon>
        <taxon>Ecdysozoa</taxon>
        <taxon>Arthropoda</taxon>
        <taxon>Hexapoda</taxon>
        <taxon>Insecta</taxon>
        <taxon>Pterygota</taxon>
        <taxon>Neoptera</taxon>
        <taxon>Endopterygota</taxon>
        <taxon>Coleoptera</taxon>
        <taxon>Polyphaga</taxon>
        <taxon>Cucujiformia</taxon>
        <taxon>Tenebrionidae</taxon>
        <taxon>Zophobas</taxon>
    </lineage>
</organism>
<comment type="caution">
    <text evidence="1">The sequence shown here is derived from an EMBL/GenBank/DDBJ whole genome shotgun (WGS) entry which is preliminary data.</text>
</comment>